<dbReference type="InterPro" id="IPR036871">
    <property type="entry name" value="PX_dom_sf"/>
</dbReference>
<evidence type="ECO:0000256" key="4">
    <source>
        <dbReference type="SAM" id="MobiDB-lite"/>
    </source>
</evidence>
<organism evidence="7 14">
    <name type="scientific">Wallemia mellicola</name>
    <dbReference type="NCBI Taxonomy" id="1708541"/>
    <lineage>
        <taxon>Eukaryota</taxon>
        <taxon>Fungi</taxon>
        <taxon>Dikarya</taxon>
        <taxon>Basidiomycota</taxon>
        <taxon>Wallemiomycotina</taxon>
        <taxon>Wallemiomycetes</taxon>
        <taxon>Wallemiales</taxon>
        <taxon>Wallemiaceae</taxon>
        <taxon>Wallemia</taxon>
    </lineage>
</organism>
<dbReference type="CDD" id="cd11879">
    <property type="entry name" value="SH3_Bem1p_2"/>
    <property type="match status" value="1"/>
</dbReference>
<dbReference type="OMA" id="FICAHHN"/>
<feature type="domain" description="SH3" evidence="5">
    <location>
        <begin position="113"/>
        <end position="175"/>
    </location>
</feature>
<evidence type="ECO:0000313" key="13">
    <source>
        <dbReference type="Proteomes" id="UP000309601"/>
    </source>
</evidence>
<dbReference type="PANTHER" id="PTHR15706">
    <property type="entry name" value="SH3 MULTIPLE DOMAIN"/>
    <property type="match status" value="1"/>
</dbReference>
<dbReference type="AlphaFoldDB" id="A0A4T0MLP6"/>
<comment type="caution">
    <text evidence="7">The sequence shown here is derived from an EMBL/GenBank/DDBJ whole genome shotgun (WGS) entry which is preliminary data.</text>
</comment>
<evidence type="ECO:0000259" key="6">
    <source>
        <dbReference type="PROSITE" id="PS50195"/>
    </source>
</evidence>
<gene>
    <name evidence="10" type="ORF">E3Q02_02805</name>
    <name evidence="9" type="ORF">E3Q10_02521</name>
    <name evidence="8" type="ORF">E3Q17_02550</name>
    <name evidence="7" type="ORF">E3Q22_03330</name>
</gene>
<dbReference type="SMART" id="SM00326">
    <property type="entry name" value="SH3"/>
    <property type="match status" value="2"/>
</dbReference>
<evidence type="ECO:0000256" key="1">
    <source>
        <dbReference type="ARBA" id="ARBA00022443"/>
    </source>
</evidence>
<feature type="domain" description="SH3" evidence="5">
    <location>
        <begin position="30"/>
        <end position="93"/>
    </location>
</feature>
<dbReference type="Pfam" id="PF00787">
    <property type="entry name" value="PX"/>
    <property type="match status" value="1"/>
</dbReference>
<dbReference type="Gene3D" id="2.30.30.40">
    <property type="entry name" value="SH3 Domains"/>
    <property type="match status" value="2"/>
</dbReference>
<feature type="compositionally biased region" description="Polar residues" evidence="4">
    <location>
        <begin position="14"/>
        <end position="24"/>
    </location>
</feature>
<dbReference type="Gene3D" id="3.30.1520.10">
    <property type="entry name" value="Phox-like domain"/>
    <property type="match status" value="1"/>
</dbReference>
<evidence type="ECO:0000259" key="5">
    <source>
        <dbReference type="PROSITE" id="PS50002"/>
    </source>
</evidence>
<dbReference type="SUPFAM" id="SSF64268">
    <property type="entry name" value="PX domain"/>
    <property type="match status" value="1"/>
</dbReference>
<dbReference type="Proteomes" id="UP000310685">
    <property type="component" value="Unassembled WGS sequence"/>
</dbReference>
<dbReference type="SUPFAM" id="SSF54277">
    <property type="entry name" value="CAD &amp; PB1 domains"/>
    <property type="match status" value="1"/>
</dbReference>
<evidence type="ECO:0000256" key="3">
    <source>
        <dbReference type="PROSITE-ProRule" id="PRU00192"/>
    </source>
</evidence>
<proteinExistence type="predicted"/>
<evidence type="ECO:0000313" key="14">
    <source>
        <dbReference type="Proteomes" id="UP000310685"/>
    </source>
</evidence>
<dbReference type="GO" id="GO:0035091">
    <property type="term" value="F:phosphatidylinositol binding"/>
    <property type="evidence" value="ECO:0007669"/>
    <property type="project" value="InterPro"/>
</dbReference>
<evidence type="ECO:0000313" key="11">
    <source>
        <dbReference type="Proteomes" id="UP000305647"/>
    </source>
</evidence>
<feature type="region of interest" description="Disordered" evidence="4">
    <location>
        <begin position="220"/>
        <end position="269"/>
    </location>
</feature>
<dbReference type="EMBL" id="SPRO01000026">
    <property type="protein sequence ID" value="TIC29606.1"/>
    <property type="molecule type" value="Genomic_DNA"/>
</dbReference>
<keyword evidence="2" id="KW-0677">Repeat</keyword>
<dbReference type="EMBL" id="SPRC01000040">
    <property type="protein sequence ID" value="TIB76865.1"/>
    <property type="molecule type" value="Genomic_DNA"/>
</dbReference>
<dbReference type="InterPro" id="IPR001683">
    <property type="entry name" value="PX_dom"/>
</dbReference>
<accession>A0A4T0MLP6</accession>
<evidence type="ECO:0000313" key="12">
    <source>
        <dbReference type="Proteomes" id="UP000307169"/>
    </source>
</evidence>
<protein>
    <recommendedName>
        <fullName evidence="15">Phox-like protein</fullName>
    </recommendedName>
</protein>
<dbReference type="SMART" id="SM00312">
    <property type="entry name" value="PX"/>
    <property type="match status" value="1"/>
</dbReference>
<keyword evidence="1 3" id="KW-0728">SH3 domain</keyword>
<evidence type="ECO:0000313" key="9">
    <source>
        <dbReference type="EMBL" id="TIC29606.1"/>
    </source>
</evidence>
<dbReference type="EMBL" id="SPRW01000031">
    <property type="protein sequence ID" value="TIC63986.1"/>
    <property type="molecule type" value="Genomic_DNA"/>
</dbReference>
<feature type="compositionally biased region" description="Low complexity" evidence="4">
    <location>
        <begin position="235"/>
        <end position="267"/>
    </location>
</feature>
<dbReference type="PROSITE" id="PS50195">
    <property type="entry name" value="PX"/>
    <property type="match status" value="1"/>
</dbReference>
<evidence type="ECO:0000256" key="2">
    <source>
        <dbReference type="ARBA" id="ARBA00022737"/>
    </source>
</evidence>
<dbReference type="InterPro" id="IPR035549">
    <property type="entry name" value="Bem1/Scd2_SH3_2"/>
</dbReference>
<dbReference type="InterPro" id="IPR051228">
    <property type="entry name" value="NADPH_Oxidase/PX-Domain"/>
</dbReference>
<dbReference type="CDD" id="cd06890">
    <property type="entry name" value="PX_Bem1p"/>
    <property type="match status" value="1"/>
</dbReference>
<sequence>MKSLRRSLNKDKASNQSSPATSPKISVLQPPQLVIKALDSYKAQKSGELSFDAGVFYHVPDLGKGGDLYYEAHDPLKGTRGLVPRSLFEPLRKGGIGTRQSGVPSPVSPTGKSSTQYAVVQFDFIAERPDELSARAGEPIIVIAQSNHEWFVAKPIMRLGGPGLIPVAFVEIRDQKSNQALDTYTIVRSGIIPKVEDWKRQAADYKKASIPLGKFEFDQQPEDDKEKENHAPDGQPQQAEPVQQAQRTSNNSNNSNNSNISNNKTNSVQEPIKEEAPILHSTYIARIVEANVVSHYHENEVTWFQLDVTLLDTKSKTSSLVLFRLYEDFYDFQIRLLDAFPVEAGRRTSGDGTATPRILPYLPGPIEPQDLNESSIFRRRLELNQYINELSQLPERILSCDLMNEFLDVRPGDRDVTNLQPEVVQPPGESLHSSTSSISINGGLVESMSYLSVNNELPTSNSVDSSMSGLPKVASESTLSTASNSMMKVKVLHQPTGDLIALRISPSEIKLQALIEKIKERIGSDVQHLWSNEDNVADRKEISTDEQLQEWVNSGVKLSLVAS</sequence>
<evidence type="ECO:0000313" key="10">
    <source>
        <dbReference type="EMBL" id="TIC63986.1"/>
    </source>
</evidence>
<reference evidence="11 12" key="1">
    <citation type="submission" date="2019-03" db="EMBL/GenBank/DDBJ databases">
        <title>Sequencing 25 genomes of Wallemia mellicola.</title>
        <authorList>
            <person name="Gostincar C."/>
        </authorList>
    </citation>
    <scope>NUCLEOTIDE SEQUENCE [LARGE SCALE GENOMIC DNA]</scope>
    <source>
        <strain evidence="8 12">EXF-1262</strain>
        <strain evidence="10 13">EXF-1274</strain>
        <strain evidence="7 14">EXF-6152</strain>
        <strain evidence="9 11">EXF-8738</strain>
    </source>
</reference>
<dbReference type="EMBL" id="SPRH01000029">
    <property type="protein sequence ID" value="TIB99564.1"/>
    <property type="molecule type" value="Genomic_DNA"/>
</dbReference>
<name>A0A4T0MLP6_9BASI</name>
<dbReference type="GO" id="GO:0005737">
    <property type="term" value="C:cytoplasm"/>
    <property type="evidence" value="ECO:0007669"/>
    <property type="project" value="TreeGrafter"/>
</dbReference>
<dbReference type="SUPFAM" id="SSF50044">
    <property type="entry name" value="SH3-domain"/>
    <property type="match status" value="2"/>
</dbReference>
<dbReference type="InterPro" id="IPR001452">
    <property type="entry name" value="SH3_domain"/>
</dbReference>
<evidence type="ECO:0008006" key="15">
    <source>
        <dbReference type="Google" id="ProtNLM"/>
    </source>
</evidence>
<feature type="domain" description="PX" evidence="6">
    <location>
        <begin position="282"/>
        <end position="414"/>
    </location>
</feature>
<dbReference type="Proteomes" id="UP000305647">
    <property type="component" value="Unassembled WGS sequence"/>
</dbReference>
<feature type="compositionally biased region" description="Basic and acidic residues" evidence="4">
    <location>
        <begin position="222"/>
        <end position="231"/>
    </location>
</feature>
<dbReference type="Gene3D" id="3.10.20.90">
    <property type="entry name" value="Phosphatidylinositol 3-kinase Catalytic Subunit, Chain A, domain 1"/>
    <property type="match status" value="1"/>
</dbReference>
<feature type="region of interest" description="Disordered" evidence="4">
    <location>
        <begin position="1"/>
        <end position="26"/>
    </location>
</feature>
<evidence type="ECO:0000313" key="8">
    <source>
        <dbReference type="EMBL" id="TIB99564.1"/>
    </source>
</evidence>
<dbReference type="PANTHER" id="PTHR15706:SF2">
    <property type="entry name" value="SH3 AND PX DOMAIN-CONTAINING PROTEIN 2A"/>
    <property type="match status" value="1"/>
</dbReference>
<dbReference type="PROSITE" id="PS50002">
    <property type="entry name" value="SH3"/>
    <property type="match status" value="2"/>
</dbReference>
<dbReference type="InterPro" id="IPR036028">
    <property type="entry name" value="SH3-like_dom_sf"/>
</dbReference>
<dbReference type="Proteomes" id="UP000309601">
    <property type="component" value="Unassembled WGS sequence"/>
</dbReference>
<dbReference type="Pfam" id="PF00018">
    <property type="entry name" value="SH3_1"/>
    <property type="match status" value="1"/>
</dbReference>
<dbReference type="Proteomes" id="UP000307169">
    <property type="component" value="Unassembled WGS sequence"/>
</dbReference>
<evidence type="ECO:0000313" key="7">
    <source>
        <dbReference type="EMBL" id="TIB76865.1"/>
    </source>
</evidence>
<dbReference type="InterPro" id="IPR035550">
    <property type="entry name" value="Bem1/Scd2_PX"/>
</dbReference>